<dbReference type="InterPro" id="IPR050228">
    <property type="entry name" value="Carboxylesterase_BioH"/>
</dbReference>
<proteinExistence type="predicted"/>
<protein>
    <submittedName>
        <fullName evidence="2">Alpha/beta-hydrolase</fullName>
    </submittedName>
</protein>
<sequence>MEAVQKIFNASRVGQQIVANVYSSKAGSSNKSHVHAKRLTLLFVHATGFHKELWEPVLQRLFAHNNNRWFIDNAIALDAYNHGDSAISNRKTISEETESPWFLNSRDILGVISQLGKPRNIIGIGHSWGATSLLLAEIMSPLTFAALVATDPVLYLKPNKNKMLYEKTLKRPCEWSDISAARQYFEPHPFFGIWDKRILDLYIKHGLETIPINNFNPDFTKLILKCRPLNEAAVFAGAHQASPHATNNLWKIQCPVAFLTGELSEISPPSYIAKIIKDIPDCQHVVMSDVGHLLNFQDPDGAANHYIGFLDNFSSKIKLPSSL</sequence>
<dbReference type="AlphaFoldDB" id="A0A2G5BL29"/>
<dbReference type="SUPFAM" id="SSF53474">
    <property type="entry name" value="alpha/beta-Hydrolases"/>
    <property type="match status" value="1"/>
</dbReference>
<gene>
    <name evidence="2" type="ORF">COEREDRAFT_36729</name>
</gene>
<evidence type="ECO:0000313" key="2">
    <source>
        <dbReference type="EMBL" id="PIA19724.1"/>
    </source>
</evidence>
<name>A0A2G5BL29_COERN</name>
<dbReference type="GO" id="GO:0016787">
    <property type="term" value="F:hydrolase activity"/>
    <property type="evidence" value="ECO:0007669"/>
    <property type="project" value="UniProtKB-KW"/>
</dbReference>
<keyword evidence="3" id="KW-1185">Reference proteome</keyword>
<dbReference type="InterPro" id="IPR029058">
    <property type="entry name" value="AB_hydrolase_fold"/>
</dbReference>
<reference evidence="2 3" key="1">
    <citation type="journal article" date="2015" name="Genome Biol. Evol.">
        <title>Phylogenomic analyses indicate that early fungi evolved digesting cell walls of algal ancestors of land plants.</title>
        <authorList>
            <person name="Chang Y."/>
            <person name="Wang S."/>
            <person name="Sekimoto S."/>
            <person name="Aerts A.L."/>
            <person name="Choi C."/>
            <person name="Clum A."/>
            <person name="LaButti K.M."/>
            <person name="Lindquist E.A."/>
            <person name="Yee Ngan C."/>
            <person name="Ohm R.A."/>
            <person name="Salamov A.A."/>
            <person name="Grigoriev I.V."/>
            <person name="Spatafora J.W."/>
            <person name="Berbee M.L."/>
        </authorList>
    </citation>
    <scope>NUCLEOTIDE SEQUENCE [LARGE SCALE GENOMIC DNA]</scope>
    <source>
        <strain evidence="2 3">NRRL 1564</strain>
    </source>
</reference>
<dbReference type="EMBL" id="KZ303486">
    <property type="protein sequence ID" value="PIA19724.1"/>
    <property type="molecule type" value="Genomic_DNA"/>
</dbReference>
<dbReference type="Gene3D" id="3.40.50.1820">
    <property type="entry name" value="alpha/beta hydrolase"/>
    <property type="match status" value="1"/>
</dbReference>
<keyword evidence="2" id="KW-0378">Hydrolase</keyword>
<dbReference type="Proteomes" id="UP000242474">
    <property type="component" value="Unassembled WGS sequence"/>
</dbReference>
<dbReference type="STRING" id="763665.A0A2G5BL29"/>
<dbReference type="Pfam" id="PF12697">
    <property type="entry name" value="Abhydrolase_6"/>
    <property type="match status" value="1"/>
</dbReference>
<accession>A0A2G5BL29</accession>
<evidence type="ECO:0000313" key="3">
    <source>
        <dbReference type="Proteomes" id="UP000242474"/>
    </source>
</evidence>
<dbReference type="InterPro" id="IPR000073">
    <property type="entry name" value="AB_hydrolase_1"/>
</dbReference>
<dbReference type="PANTHER" id="PTHR43194">
    <property type="entry name" value="HYDROLASE ALPHA/BETA FOLD FAMILY"/>
    <property type="match status" value="1"/>
</dbReference>
<dbReference type="OrthoDB" id="94039at2759"/>
<dbReference type="PANTHER" id="PTHR43194:SF2">
    <property type="entry name" value="PEROXISOMAL MEMBRANE PROTEIN LPX1"/>
    <property type="match status" value="1"/>
</dbReference>
<organism evidence="2 3">
    <name type="scientific">Coemansia reversa (strain ATCC 12441 / NRRL 1564)</name>
    <dbReference type="NCBI Taxonomy" id="763665"/>
    <lineage>
        <taxon>Eukaryota</taxon>
        <taxon>Fungi</taxon>
        <taxon>Fungi incertae sedis</taxon>
        <taxon>Zoopagomycota</taxon>
        <taxon>Kickxellomycotina</taxon>
        <taxon>Kickxellomycetes</taxon>
        <taxon>Kickxellales</taxon>
        <taxon>Kickxellaceae</taxon>
        <taxon>Coemansia</taxon>
    </lineage>
</organism>
<feature type="domain" description="AB hydrolase-1" evidence="1">
    <location>
        <begin position="41"/>
        <end position="302"/>
    </location>
</feature>
<evidence type="ECO:0000259" key="1">
    <source>
        <dbReference type="Pfam" id="PF12697"/>
    </source>
</evidence>